<dbReference type="EMBL" id="CP129013">
    <property type="protein sequence ID" value="WLR43338.1"/>
    <property type="molecule type" value="Genomic_DNA"/>
</dbReference>
<dbReference type="InterPro" id="IPR001478">
    <property type="entry name" value="PDZ"/>
</dbReference>
<protein>
    <submittedName>
        <fullName evidence="7">S41 family peptidase</fullName>
    </submittedName>
</protein>
<keyword evidence="4 5" id="KW-0720">Serine protease</keyword>
<dbReference type="SUPFAM" id="SSF47090">
    <property type="entry name" value="PGBD-like"/>
    <property type="match status" value="1"/>
</dbReference>
<dbReference type="SMART" id="SM00245">
    <property type="entry name" value="TSPc"/>
    <property type="match status" value="1"/>
</dbReference>
<dbReference type="InterPro" id="IPR029045">
    <property type="entry name" value="ClpP/crotonase-like_dom_sf"/>
</dbReference>
<dbReference type="SUPFAM" id="SSF52096">
    <property type="entry name" value="ClpP/crotonase"/>
    <property type="match status" value="1"/>
</dbReference>
<comment type="similarity">
    <text evidence="1 5">Belongs to the peptidase S41A family.</text>
</comment>
<reference evidence="7 8" key="1">
    <citation type="submission" date="2023-06" db="EMBL/GenBank/DDBJ databases">
        <title>Five Gram-positive bacteria isolated from mangrove sediments in Shenzhen, Guangdong, China.</title>
        <authorList>
            <person name="Yu S."/>
            <person name="Zheng W."/>
            <person name="Huang Y."/>
        </authorList>
    </citation>
    <scope>NUCLEOTIDE SEQUENCE [LARGE SCALE GENOMIC DNA]</scope>
    <source>
        <strain evidence="7 8">SaN35-3</strain>
    </source>
</reference>
<gene>
    <name evidence="7" type="ORF">LC087_03895</name>
</gene>
<dbReference type="NCBIfam" id="TIGR00225">
    <property type="entry name" value="prc"/>
    <property type="match status" value="1"/>
</dbReference>
<dbReference type="Pfam" id="PF03572">
    <property type="entry name" value="Peptidase_S41"/>
    <property type="match status" value="1"/>
</dbReference>
<dbReference type="InterPro" id="IPR041489">
    <property type="entry name" value="PDZ_6"/>
</dbReference>
<accession>A0ABY9JYB7</accession>
<evidence type="ECO:0000313" key="8">
    <source>
        <dbReference type="Proteomes" id="UP001197974"/>
    </source>
</evidence>
<dbReference type="InterPro" id="IPR004447">
    <property type="entry name" value="Peptidase_S41A"/>
</dbReference>
<dbReference type="PANTHER" id="PTHR32060">
    <property type="entry name" value="TAIL-SPECIFIC PROTEASE"/>
    <property type="match status" value="1"/>
</dbReference>
<dbReference type="SUPFAM" id="SSF50156">
    <property type="entry name" value="PDZ domain-like"/>
    <property type="match status" value="1"/>
</dbReference>
<dbReference type="InterPro" id="IPR002477">
    <property type="entry name" value="Peptidoglycan-bd-like"/>
</dbReference>
<dbReference type="Proteomes" id="UP001197974">
    <property type="component" value="Chromosome"/>
</dbReference>
<dbReference type="InterPro" id="IPR036034">
    <property type="entry name" value="PDZ_sf"/>
</dbReference>
<dbReference type="CDD" id="cd07560">
    <property type="entry name" value="Peptidase_S41_CPP"/>
    <property type="match status" value="1"/>
</dbReference>
<dbReference type="Gene3D" id="1.10.101.10">
    <property type="entry name" value="PGBD-like superfamily/PGBD"/>
    <property type="match status" value="1"/>
</dbReference>
<name>A0ABY9JYB7_9BACI</name>
<sequence length="393" mass="43005">MVDSLDDPYSTYMNQEETEKFDESISSSFEGIGAQVEEQNGQIMVVSPIKGSPAEEAGLKSRDVILEVDGESIEGMSVSEAVLIIRGEKGTEVELLIDRDGVGELTIPIIRDTIPIETVYSEILNNNIGKVQITQFSAKTASELIEVLKEFDEKEVKGIVVDVRQNPGGLLDRAVTISNLFVDKGETILKVENRNGSVETILAENEKMIDVPVVLMIDGGSASASEILAGALNGSANIPLVGEKTFGKGTVQTEQKFDDGSALKLTTAKWLTASGEWIHEKGIEPQHQVSLPDYASLPYIDPDESYKQGDSSPEVKVVEEIMTALDETDANVDGFFDNELYKDIQEFQQENGLKRTGVVTGETTKKLIEQVSQLIKDNDTQLQKAIEVLEEQM</sequence>
<dbReference type="Gene3D" id="2.30.42.10">
    <property type="match status" value="1"/>
</dbReference>
<dbReference type="PROSITE" id="PS50106">
    <property type="entry name" value="PDZ"/>
    <property type="match status" value="1"/>
</dbReference>
<dbReference type="InterPro" id="IPR036365">
    <property type="entry name" value="PGBD-like_sf"/>
</dbReference>
<evidence type="ECO:0000256" key="4">
    <source>
        <dbReference type="ARBA" id="ARBA00022825"/>
    </source>
</evidence>
<dbReference type="InterPro" id="IPR005151">
    <property type="entry name" value="Tail-specific_protease"/>
</dbReference>
<dbReference type="InterPro" id="IPR036366">
    <property type="entry name" value="PGBDSf"/>
</dbReference>
<feature type="domain" description="PDZ" evidence="6">
    <location>
        <begin position="22"/>
        <end position="86"/>
    </location>
</feature>
<dbReference type="Gene3D" id="3.90.226.10">
    <property type="entry name" value="2-enoyl-CoA Hydratase, Chain A, domain 1"/>
    <property type="match status" value="1"/>
</dbReference>
<evidence type="ECO:0000313" key="7">
    <source>
        <dbReference type="EMBL" id="WLR43338.1"/>
    </source>
</evidence>
<evidence type="ECO:0000256" key="2">
    <source>
        <dbReference type="ARBA" id="ARBA00022670"/>
    </source>
</evidence>
<proteinExistence type="inferred from homology"/>
<dbReference type="Gene3D" id="3.30.750.44">
    <property type="match status" value="1"/>
</dbReference>
<evidence type="ECO:0000256" key="1">
    <source>
        <dbReference type="ARBA" id="ARBA00009179"/>
    </source>
</evidence>
<dbReference type="SMART" id="SM00228">
    <property type="entry name" value="PDZ"/>
    <property type="match status" value="1"/>
</dbReference>
<keyword evidence="2 5" id="KW-0645">Protease</keyword>
<evidence type="ECO:0000256" key="5">
    <source>
        <dbReference type="RuleBase" id="RU004404"/>
    </source>
</evidence>
<keyword evidence="3 5" id="KW-0378">Hydrolase</keyword>
<dbReference type="CDD" id="cd06782">
    <property type="entry name" value="cpPDZ_CPP-like"/>
    <property type="match status" value="1"/>
</dbReference>
<evidence type="ECO:0000256" key="3">
    <source>
        <dbReference type="ARBA" id="ARBA00022801"/>
    </source>
</evidence>
<organism evidence="7 8">
    <name type="scientific">Bacillus carboniphilus</name>
    <dbReference type="NCBI Taxonomy" id="86663"/>
    <lineage>
        <taxon>Bacteria</taxon>
        <taxon>Bacillati</taxon>
        <taxon>Bacillota</taxon>
        <taxon>Bacilli</taxon>
        <taxon>Bacillales</taxon>
        <taxon>Bacillaceae</taxon>
        <taxon>Bacillus</taxon>
    </lineage>
</organism>
<keyword evidence="8" id="KW-1185">Reference proteome</keyword>
<dbReference type="Pfam" id="PF01471">
    <property type="entry name" value="PG_binding_1"/>
    <property type="match status" value="1"/>
</dbReference>
<dbReference type="PANTHER" id="PTHR32060:SF30">
    <property type="entry name" value="CARBOXY-TERMINAL PROCESSING PROTEASE CTPA"/>
    <property type="match status" value="1"/>
</dbReference>
<dbReference type="Pfam" id="PF17820">
    <property type="entry name" value="PDZ_6"/>
    <property type="match status" value="1"/>
</dbReference>
<evidence type="ECO:0000259" key="6">
    <source>
        <dbReference type="PROSITE" id="PS50106"/>
    </source>
</evidence>